<keyword evidence="5" id="KW-1185">Reference proteome</keyword>
<feature type="non-terminal residue" evidence="4">
    <location>
        <position position="1"/>
    </location>
</feature>
<evidence type="ECO:0000256" key="3">
    <source>
        <dbReference type="PROSITE-ProRule" id="PRU00023"/>
    </source>
</evidence>
<dbReference type="Proteomes" id="UP000244722">
    <property type="component" value="Unassembled WGS sequence"/>
</dbReference>
<dbReference type="InterPro" id="IPR051070">
    <property type="entry name" value="NF-kappa-B_inhibitor"/>
</dbReference>
<keyword evidence="2 3" id="KW-0040">ANK repeat</keyword>
<sequence>VPDRDGNNPLDNAGVSHRWSMLKALVKQSAGRRAYSSEINQKNHTGNTPLHLAYQFNHTEIAELLVKGGANPAIKNNAQIRP</sequence>
<comment type="caution">
    <text evidence="4">The sequence shown here is derived from an EMBL/GenBank/DDBJ whole genome shotgun (WGS) entry which is preliminary data.</text>
</comment>
<evidence type="ECO:0000256" key="2">
    <source>
        <dbReference type="ARBA" id="ARBA00023043"/>
    </source>
</evidence>
<dbReference type="EMBL" id="NESQ01000158">
    <property type="protein sequence ID" value="PUU77228.1"/>
    <property type="molecule type" value="Genomic_DNA"/>
</dbReference>
<evidence type="ECO:0000256" key="1">
    <source>
        <dbReference type="ARBA" id="ARBA00022737"/>
    </source>
</evidence>
<dbReference type="AlphaFoldDB" id="A0A2T6ZP10"/>
<keyword evidence="1" id="KW-0677">Repeat</keyword>
<dbReference type="PANTHER" id="PTHR46680">
    <property type="entry name" value="NF-KAPPA-B INHIBITOR ALPHA"/>
    <property type="match status" value="1"/>
</dbReference>
<evidence type="ECO:0000313" key="5">
    <source>
        <dbReference type="Proteomes" id="UP000244722"/>
    </source>
</evidence>
<proteinExistence type="predicted"/>
<accession>A0A2T6ZP10</accession>
<feature type="non-terminal residue" evidence="4">
    <location>
        <position position="82"/>
    </location>
</feature>
<gene>
    <name evidence="4" type="ORF">B9Z19DRAFT_957282</name>
</gene>
<dbReference type="Pfam" id="PF00023">
    <property type="entry name" value="Ank"/>
    <property type="match status" value="1"/>
</dbReference>
<feature type="repeat" description="ANK" evidence="3">
    <location>
        <begin position="45"/>
        <end position="77"/>
    </location>
</feature>
<dbReference type="Gene3D" id="1.25.40.20">
    <property type="entry name" value="Ankyrin repeat-containing domain"/>
    <property type="match status" value="1"/>
</dbReference>
<dbReference type="SUPFAM" id="SSF48403">
    <property type="entry name" value="Ankyrin repeat"/>
    <property type="match status" value="1"/>
</dbReference>
<dbReference type="GO" id="GO:0005829">
    <property type="term" value="C:cytosol"/>
    <property type="evidence" value="ECO:0007669"/>
    <property type="project" value="TreeGrafter"/>
</dbReference>
<protein>
    <submittedName>
        <fullName evidence="4">Uncharacterized protein</fullName>
    </submittedName>
</protein>
<dbReference type="GO" id="GO:0051059">
    <property type="term" value="F:NF-kappaB binding"/>
    <property type="evidence" value="ECO:0007669"/>
    <property type="project" value="TreeGrafter"/>
</dbReference>
<dbReference type="PROSITE" id="PS50088">
    <property type="entry name" value="ANK_REPEAT"/>
    <property type="match status" value="1"/>
</dbReference>
<evidence type="ECO:0000313" key="4">
    <source>
        <dbReference type="EMBL" id="PUU77228.1"/>
    </source>
</evidence>
<reference evidence="4 5" key="1">
    <citation type="submission" date="2017-04" db="EMBL/GenBank/DDBJ databases">
        <title>Draft genome sequence of Tuber borchii Vittad., a whitish edible truffle.</title>
        <authorList>
            <consortium name="DOE Joint Genome Institute"/>
            <person name="Murat C."/>
            <person name="Kuo A."/>
            <person name="Barry K.W."/>
            <person name="Clum A."/>
            <person name="Dockter R.B."/>
            <person name="Fauchery L."/>
            <person name="Iotti M."/>
            <person name="Kohler A."/>
            <person name="Labutti K."/>
            <person name="Lindquist E.A."/>
            <person name="Lipzen A."/>
            <person name="Ohm R.A."/>
            <person name="Wang M."/>
            <person name="Grigoriev I.V."/>
            <person name="Zambonelli A."/>
            <person name="Martin F.M."/>
        </authorList>
    </citation>
    <scope>NUCLEOTIDE SEQUENCE [LARGE SCALE GENOMIC DNA]</scope>
    <source>
        <strain evidence="4 5">Tbo3840</strain>
    </source>
</reference>
<dbReference type="PANTHER" id="PTHR46680:SF3">
    <property type="entry name" value="NF-KAPPA-B INHIBITOR CACTUS"/>
    <property type="match status" value="1"/>
</dbReference>
<dbReference type="OrthoDB" id="341259at2759"/>
<organism evidence="4 5">
    <name type="scientific">Tuber borchii</name>
    <name type="common">White truffle</name>
    <dbReference type="NCBI Taxonomy" id="42251"/>
    <lineage>
        <taxon>Eukaryota</taxon>
        <taxon>Fungi</taxon>
        <taxon>Dikarya</taxon>
        <taxon>Ascomycota</taxon>
        <taxon>Pezizomycotina</taxon>
        <taxon>Pezizomycetes</taxon>
        <taxon>Pezizales</taxon>
        <taxon>Tuberaceae</taxon>
        <taxon>Tuber</taxon>
    </lineage>
</organism>
<dbReference type="PROSITE" id="PS50297">
    <property type="entry name" value="ANK_REP_REGION"/>
    <property type="match status" value="1"/>
</dbReference>
<dbReference type="InterPro" id="IPR036770">
    <property type="entry name" value="Ankyrin_rpt-contain_sf"/>
</dbReference>
<dbReference type="SMART" id="SM00248">
    <property type="entry name" value="ANK"/>
    <property type="match status" value="2"/>
</dbReference>
<dbReference type="STRING" id="42251.A0A2T6ZP10"/>
<name>A0A2T6ZP10_TUBBO</name>
<dbReference type="GO" id="GO:0071356">
    <property type="term" value="P:cellular response to tumor necrosis factor"/>
    <property type="evidence" value="ECO:0007669"/>
    <property type="project" value="TreeGrafter"/>
</dbReference>
<dbReference type="InterPro" id="IPR002110">
    <property type="entry name" value="Ankyrin_rpt"/>
</dbReference>